<proteinExistence type="inferred from homology"/>
<dbReference type="Pfam" id="PF02353">
    <property type="entry name" value="CMAS"/>
    <property type="match status" value="1"/>
</dbReference>
<dbReference type="GO" id="GO:0008610">
    <property type="term" value="P:lipid biosynthetic process"/>
    <property type="evidence" value="ECO:0007669"/>
    <property type="project" value="InterPro"/>
</dbReference>
<evidence type="ECO:0000256" key="3">
    <source>
        <dbReference type="ARBA" id="ARBA00022679"/>
    </source>
</evidence>
<comment type="caution">
    <text evidence="6">The sequence shown here is derived from an EMBL/GenBank/DDBJ whole genome shotgun (WGS) entry which is preliminary data.</text>
</comment>
<dbReference type="CDD" id="cd02440">
    <property type="entry name" value="AdoMet_MTases"/>
    <property type="match status" value="1"/>
</dbReference>
<dbReference type="EMBL" id="BKCL01000001">
    <property type="protein sequence ID" value="GEQ96893.1"/>
    <property type="molecule type" value="Genomic_DNA"/>
</dbReference>
<evidence type="ECO:0000256" key="1">
    <source>
        <dbReference type="ARBA" id="ARBA00010815"/>
    </source>
</evidence>
<protein>
    <submittedName>
        <fullName evidence="6">Cyclopropane-fatty-acyl-phospholipid synthase</fullName>
    </submittedName>
</protein>
<dbReference type="Proteomes" id="UP000322084">
    <property type="component" value="Unassembled WGS sequence"/>
</dbReference>
<dbReference type="InterPro" id="IPR029063">
    <property type="entry name" value="SAM-dependent_MTases_sf"/>
</dbReference>
<dbReference type="PIRSF" id="PIRSF003085">
    <property type="entry name" value="CMAS"/>
    <property type="match status" value="1"/>
</dbReference>
<comment type="similarity">
    <text evidence="1">Belongs to the CFA/CMAS family.</text>
</comment>
<keyword evidence="5" id="KW-0443">Lipid metabolism</keyword>
<dbReference type="RefSeq" id="WP_149999464.1">
    <property type="nucleotide sequence ID" value="NZ_BKCL01000001.1"/>
</dbReference>
<evidence type="ECO:0000256" key="2">
    <source>
        <dbReference type="ARBA" id="ARBA00022603"/>
    </source>
</evidence>
<evidence type="ECO:0000313" key="6">
    <source>
        <dbReference type="EMBL" id="GEQ96893.1"/>
    </source>
</evidence>
<keyword evidence="2" id="KW-0489">Methyltransferase</keyword>
<dbReference type="SUPFAM" id="SSF53335">
    <property type="entry name" value="S-adenosyl-L-methionine-dependent methyltransferases"/>
    <property type="match status" value="1"/>
</dbReference>
<gene>
    <name evidence="6" type="ORF">JCM17844_05300</name>
</gene>
<dbReference type="AlphaFoldDB" id="A0A5A7MP13"/>
<keyword evidence="4" id="KW-0949">S-adenosyl-L-methionine</keyword>
<name>A0A5A7MP13_9PROT</name>
<dbReference type="InterPro" id="IPR003333">
    <property type="entry name" value="CMAS"/>
</dbReference>
<evidence type="ECO:0000313" key="7">
    <source>
        <dbReference type="Proteomes" id="UP000322084"/>
    </source>
</evidence>
<accession>A0A5A7MP13</accession>
<dbReference type="PANTHER" id="PTHR43667">
    <property type="entry name" value="CYCLOPROPANE-FATTY-ACYL-PHOSPHOLIPID SYNTHASE"/>
    <property type="match status" value="1"/>
</dbReference>
<dbReference type="Gene3D" id="3.40.50.150">
    <property type="entry name" value="Vaccinia Virus protein VP39"/>
    <property type="match status" value="1"/>
</dbReference>
<dbReference type="InterPro" id="IPR050723">
    <property type="entry name" value="CFA/CMAS"/>
</dbReference>
<dbReference type="PANTHER" id="PTHR43667:SF1">
    <property type="entry name" value="CYCLOPROPANE-FATTY-ACYL-PHOSPHOLIPID SYNTHASE"/>
    <property type="match status" value="1"/>
</dbReference>
<organism evidence="6 7">
    <name type="scientific">Iodidimonas gelatinilytica</name>
    <dbReference type="NCBI Taxonomy" id="1236966"/>
    <lineage>
        <taxon>Bacteria</taxon>
        <taxon>Pseudomonadati</taxon>
        <taxon>Pseudomonadota</taxon>
        <taxon>Alphaproteobacteria</taxon>
        <taxon>Iodidimonadales</taxon>
        <taxon>Iodidimonadaceae</taxon>
        <taxon>Iodidimonas</taxon>
    </lineage>
</organism>
<sequence length="404" mass="45921">MLLDALFSHIVKKGSLRLQIGKGPFRHYGDGSGPAIHMHVKNHKTALAIGLNPYLKLGEAYMDGTLTIENATVFDFLSLLTRNLGAGDDSDPLLQKIQRGWRKSIRFAAQYNPARRAKRNVAHHYDLSNTLYRLFLDRGLTYSCAYFDSPDDDLETAQNQKLRHIAAKLALKPGMRVLDIGCGWGSMALWLAHHCDVQVIGITLSTQQAQLAKERVEQAGLSGRVFIHLKDYRAIEPAFDRIVSIGMFEHVGLPFYGAFFQKIHDLLTPDGVALIHHIARSQGPGATNPWMTKYIFPGGYSPALSEVLPHIERSGLMLTDLEILRHHYAETLHHWRQRFSKNRPKVAALLDERFCRMWEFYLAGSELSFRHGGHVVAQWQLCRNLHSLPYTRPYMETFKKDMPL</sequence>
<reference evidence="6 7" key="1">
    <citation type="submission" date="2019-09" db="EMBL/GenBank/DDBJ databases">
        <title>NBRP : Genome information of microbial organism related human and environment.</title>
        <authorList>
            <person name="Hattori M."/>
            <person name="Oshima K."/>
            <person name="Inaba H."/>
            <person name="Suda W."/>
            <person name="Sakamoto M."/>
            <person name="Iino T."/>
            <person name="Kitahara M."/>
            <person name="Oshida Y."/>
            <person name="Iida T."/>
            <person name="Kudo T."/>
            <person name="Itoh T."/>
            <person name="Ohkuma M."/>
        </authorList>
    </citation>
    <scope>NUCLEOTIDE SEQUENCE [LARGE SCALE GENOMIC DNA]</scope>
    <source>
        <strain evidence="6 7">Hi-2</strain>
    </source>
</reference>
<dbReference type="GO" id="GO:0008168">
    <property type="term" value="F:methyltransferase activity"/>
    <property type="evidence" value="ECO:0007669"/>
    <property type="project" value="UniProtKB-KW"/>
</dbReference>
<dbReference type="GO" id="GO:0032259">
    <property type="term" value="P:methylation"/>
    <property type="evidence" value="ECO:0007669"/>
    <property type="project" value="UniProtKB-KW"/>
</dbReference>
<evidence type="ECO:0000256" key="4">
    <source>
        <dbReference type="ARBA" id="ARBA00022691"/>
    </source>
</evidence>
<keyword evidence="3" id="KW-0808">Transferase</keyword>
<evidence type="ECO:0000256" key="5">
    <source>
        <dbReference type="ARBA" id="ARBA00023098"/>
    </source>
</evidence>